<keyword evidence="3 5" id="KW-0949">S-adenosyl-L-methionine</keyword>
<feature type="compositionally biased region" description="Basic residues" evidence="6">
    <location>
        <begin position="352"/>
        <end position="361"/>
    </location>
</feature>
<evidence type="ECO:0000313" key="9">
    <source>
        <dbReference type="RefSeq" id="XP_008481130.1"/>
    </source>
</evidence>
<accession>A0A1S3DG91</accession>
<dbReference type="PRINTS" id="PR02008">
    <property type="entry name" value="RCMTFAMILY"/>
</dbReference>
<dbReference type="KEGG" id="dci:103517857"/>
<dbReference type="InterPro" id="IPR029063">
    <property type="entry name" value="SAM-dependent_MTases_sf"/>
</dbReference>
<feature type="active site" description="Nucleophile" evidence="5">
    <location>
        <position position="203"/>
    </location>
</feature>
<feature type="binding site" evidence="5">
    <location>
        <position position="131"/>
    </location>
    <ligand>
        <name>S-adenosyl-L-methionine</name>
        <dbReference type="ChEBI" id="CHEBI:59789"/>
    </ligand>
</feature>
<dbReference type="InterPro" id="IPR023267">
    <property type="entry name" value="RCMT"/>
</dbReference>
<reference evidence="9" key="1">
    <citation type="submission" date="2025-08" db="UniProtKB">
        <authorList>
            <consortium name="RefSeq"/>
        </authorList>
    </citation>
    <scope>IDENTIFICATION</scope>
</reference>
<comment type="similarity">
    <text evidence="5">Belongs to the class I-like SAM-binding methyltransferase superfamily. RsmB/NOP family.</text>
</comment>
<dbReference type="PROSITE" id="PS51686">
    <property type="entry name" value="SAM_MT_RSMB_NOP"/>
    <property type="match status" value="1"/>
</dbReference>
<dbReference type="PANTHER" id="PTHR22807:SF4">
    <property type="entry name" value="28S RRNA (CYTOSINE-C(5))-METHYLTRANSFERASE"/>
    <property type="match status" value="1"/>
</dbReference>
<dbReference type="Proteomes" id="UP000079169">
    <property type="component" value="Unplaced"/>
</dbReference>
<keyword evidence="1 5" id="KW-0489">Methyltransferase</keyword>
<feature type="compositionally biased region" description="Basic and acidic residues" evidence="6">
    <location>
        <begin position="313"/>
        <end position="325"/>
    </location>
</feature>
<organism evidence="8 9">
    <name type="scientific">Diaphorina citri</name>
    <name type="common">Asian citrus psyllid</name>
    <dbReference type="NCBI Taxonomy" id="121845"/>
    <lineage>
        <taxon>Eukaryota</taxon>
        <taxon>Metazoa</taxon>
        <taxon>Ecdysozoa</taxon>
        <taxon>Arthropoda</taxon>
        <taxon>Hexapoda</taxon>
        <taxon>Insecta</taxon>
        <taxon>Pterygota</taxon>
        <taxon>Neoptera</taxon>
        <taxon>Paraneoptera</taxon>
        <taxon>Hemiptera</taxon>
        <taxon>Sternorrhyncha</taxon>
        <taxon>Psylloidea</taxon>
        <taxon>Psyllidae</taxon>
        <taxon>Diaphorininae</taxon>
        <taxon>Diaphorina</taxon>
    </lineage>
</organism>
<keyword evidence="8" id="KW-1185">Reference proteome</keyword>
<feature type="region of interest" description="Disordered" evidence="6">
    <location>
        <begin position="277"/>
        <end position="407"/>
    </location>
</feature>
<dbReference type="GO" id="GO:0070475">
    <property type="term" value="P:rRNA base methylation"/>
    <property type="evidence" value="ECO:0007669"/>
    <property type="project" value="TreeGrafter"/>
</dbReference>
<dbReference type="PANTHER" id="PTHR22807">
    <property type="entry name" value="NOP2 YEAST -RELATED NOL1/NOP2/FMU SUN DOMAIN-CONTAINING"/>
    <property type="match status" value="1"/>
</dbReference>
<evidence type="ECO:0000313" key="8">
    <source>
        <dbReference type="Proteomes" id="UP000079169"/>
    </source>
</evidence>
<feature type="domain" description="SAM-dependent MTase RsmB/NOP-type" evidence="7">
    <location>
        <begin position="1"/>
        <end position="273"/>
    </location>
</feature>
<dbReference type="GO" id="GO:0005730">
    <property type="term" value="C:nucleolus"/>
    <property type="evidence" value="ECO:0007669"/>
    <property type="project" value="TreeGrafter"/>
</dbReference>
<feature type="binding site" evidence="5">
    <location>
        <position position="149"/>
    </location>
    <ligand>
        <name>S-adenosyl-L-methionine</name>
        <dbReference type="ChEBI" id="CHEBI:59789"/>
    </ligand>
</feature>
<evidence type="ECO:0000256" key="1">
    <source>
        <dbReference type="ARBA" id="ARBA00022603"/>
    </source>
</evidence>
<evidence type="ECO:0000256" key="3">
    <source>
        <dbReference type="ARBA" id="ARBA00022691"/>
    </source>
</evidence>
<proteinExistence type="inferred from homology"/>
<dbReference type="InterPro" id="IPR049560">
    <property type="entry name" value="MeTrfase_RsmB-F_NOP2_cat"/>
</dbReference>
<evidence type="ECO:0000256" key="4">
    <source>
        <dbReference type="ARBA" id="ARBA00022884"/>
    </source>
</evidence>
<keyword evidence="4 5" id="KW-0694">RNA-binding</keyword>
<evidence type="ECO:0000256" key="2">
    <source>
        <dbReference type="ARBA" id="ARBA00022679"/>
    </source>
</evidence>
<evidence type="ECO:0000256" key="5">
    <source>
        <dbReference type="PROSITE-ProRule" id="PRU01023"/>
    </source>
</evidence>
<dbReference type="RefSeq" id="XP_008481130.1">
    <property type="nucleotide sequence ID" value="XM_008482908.2"/>
</dbReference>
<feature type="compositionally biased region" description="Basic and acidic residues" evidence="6">
    <location>
        <begin position="362"/>
        <end position="394"/>
    </location>
</feature>
<name>A0A1S3DG91_DIACI</name>
<dbReference type="Gene3D" id="3.40.50.150">
    <property type="entry name" value="Vaccinia Virus protein VP39"/>
    <property type="match status" value="1"/>
</dbReference>
<feature type="compositionally biased region" description="Basic and acidic residues" evidence="6">
    <location>
        <begin position="334"/>
        <end position="344"/>
    </location>
</feature>
<dbReference type="OMA" id="HTEMEIQ"/>
<dbReference type="GO" id="GO:0003723">
    <property type="term" value="F:RNA binding"/>
    <property type="evidence" value="ECO:0007669"/>
    <property type="project" value="UniProtKB-UniRule"/>
</dbReference>
<dbReference type="GeneID" id="103517857"/>
<evidence type="ECO:0000256" key="6">
    <source>
        <dbReference type="SAM" id="MobiDB-lite"/>
    </source>
</evidence>
<evidence type="ECO:0000259" key="7">
    <source>
        <dbReference type="PROSITE" id="PS51686"/>
    </source>
</evidence>
<dbReference type="PaxDb" id="121845-A0A1S3DG91"/>
<gene>
    <name evidence="9" type="primary">LOC103517857</name>
</gene>
<comment type="caution">
    <text evidence="5">Lacks conserved residue(s) required for the propagation of feature annotation.</text>
</comment>
<feature type="compositionally biased region" description="Polar residues" evidence="6">
    <location>
        <begin position="277"/>
        <end position="311"/>
    </location>
</feature>
<dbReference type="AlphaFoldDB" id="A0A1S3DG91"/>
<dbReference type="InterPro" id="IPR001678">
    <property type="entry name" value="MeTrfase_RsmB-F_NOP2_dom"/>
</dbReference>
<protein>
    <submittedName>
        <fullName evidence="9">Uncharacterized protein LOC103517857</fullName>
    </submittedName>
</protein>
<keyword evidence="2 5" id="KW-0808">Transferase</keyword>
<dbReference type="SUPFAM" id="SSF53335">
    <property type="entry name" value="S-adenosyl-L-methionine-dependent methyltransferases"/>
    <property type="match status" value="1"/>
</dbReference>
<feature type="binding site" evidence="5">
    <location>
        <position position="103"/>
    </location>
    <ligand>
        <name>S-adenosyl-L-methionine</name>
        <dbReference type="ChEBI" id="CHEBI:59789"/>
    </ligand>
</feature>
<dbReference type="STRING" id="121845.A0A1S3DG91"/>
<sequence>MAPSDHRMPRVYKEGAKILKEVMLSKRGLKDVIYSNRNKMLYKKLFVLLNTYLDHQNSINKFVEETSLTQNVKDEFVAKILCTELLNIFVLLPYDFSKVYAVDKDPKRYKYMKEVVELAQGSGVVSTILSDIFDIKMADYTDVEYVLVDPSCSGTGITERAKIDNNASISAGRIRNLAGFQRDLLSRVCTYFTHVKRIVYCTCSVREEENEQVVEDIVAKHGDRWEVEDLTHHPALVGWKHFGSEKYAHGRRCFYALPSDYCTGFFAAVLTRKYDSSGKNSDGSSWKNIDGPTRNNTVGSGEKNIFNSTGKNSRREVEESKKTSEGELEEESSSQERDLDDKAGVETLEQSKKKKKKHKKKDLGEDQDKSRKKHENDETVESCVERTEDTKDENNLLSVRDMGSEIL</sequence>
<dbReference type="Pfam" id="PF01189">
    <property type="entry name" value="Methyltr_RsmB-F"/>
    <property type="match status" value="1"/>
</dbReference>
<dbReference type="GO" id="GO:0008173">
    <property type="term" value="F:RNA methyltransferase activity"/>
    <property type="evidence" value="ECO:0007669"/>
    <property type="project" value="InterPro"/>
</dbReference>